<evidence type="ECO:0000313" key="4">
    <source>
        <dbReference type="Proteomes" id="UP000037600"/>
    </source>
</evidence>
<keyword evidence="4" id="KW-1185">Reference proteome</keyword>
<keyword evidence="1" id="KW-0812">Transmembrane</keyword>
<evidence type="ECO:0000256" key="1">
    <source>
        <dbReference type="SAM" id="Phobius"/>
    </source>
</evidence>
<dbReference type="STRING" id="1513271.XM47_18120"/>
<sequence length="227" mass="25066">MDLTLVGLLWLGLSIGALHALDADHVMAMSTLVADRLKIKKVVFYCLKWGVGHGGILLILGSLLMSFELQLDEYWTGLAEQAVGIVLIILGGALIWKLKSEKIKLVFHKHGSKSHMHFVYRSELTTENETTPSLVHEHKPLIIGLLHGLAGSAPVMALLPAMMTQTSHHGLSYLIAFSLGCLFSMAVFGFVFGLFQQKLIKFNTKLFDLFRFITGLTSISLGVYWVA</sequence>
<keyword evidence="1" id="KW-1133">Transmembrane helix</keyword>
<dbReference type="PANTHER" id="PTHR33876:SF4">
    <property type="entry name" value="CHLOROPLAST PROTEIN FOR GROWTH AND FERTILITY 2"/>
    <property type="match status" value="1"/>
</dbReference>
<dbReference type="InterPro" id="IPR039447">
    <property type="entry name" value="UreH-like_TM_dom"/>
</dbReference>
<proteinExistence type="predicted"/>
<feature type="domain" description="Urease accessory protein UreH-like transmembrane" evidence="2">
    <location>
        <begin position="54"/>
        <end position="215"/>
    </location>
</feature>
<dbReference type="Pfam" id="PF13386">
    <property type="entry name" value="DsbD_2"/>
    <property type="match status" value="1"/>
</dbReference>
<keyword evidence="1" id="KW-0472">Membrane</keyword>
<accession>A0A0J8GSQ9</accession>
<protein>
    <recommendedName>
        <fullName evidence="2">Urease accessory protein UreH-like transmembrane domain-containing protein</fullName>
    </recommendedName>
</protein>
<dbReference type="Proteomes" id="UP000037600">
    <property type="component" value="Unassembled WGS sequence"/>
</dbReference>
<feature type="transmembrane region" description="Helical" evidence="1">
    <location>
        <begin position="141"/>
        <end position="159"/>
    </location>
</feature>
<evidence type="ECO:0000313" key="3">
    <source>
        <dbReference type="EMBL" id="KMT63738.1"/>
    </source>
</evidence>
<feature type="transmembrane region" description="Helical" evidence="1">
    <location>
        <begin position="171"/>
        <end position="194"/>
    </location>
</feature>
<organism evidence="3 4">
    <name type="scientific">Catenovulum maritimum</name>
    <dbReference type="NCBI Taxonomy" id="1513271"/>
    <lineage>
        <taxon>Bacteria</taxon>
        <taxon>Pseudomonadati</taxon>
        <taxon>Pseudomonadota</taxon>
        <taxon>Gammaproteobacteria</taxon>
        <taxon>Alteromonadales</taxon>
        <taxon>Alteromonadaceae</taxon>
        <taxon>Catenovulum</taxon>
    </lineage>
</organism>
<dbReference type="EMBL" id="LAZL01000044">
    <property type="protein sequence ID" value="KMT63738.1"/>
    <property type="molecule type" value="Genomic_DNA"/>
</dbReference>
<feature type="transmembrane region" description="Helical" evidence="1">
    <location>
        <begin position="206"/>
        <end position="226"/>
    </location>
</feature>
<evidence type="ECO:0000259" key="2">
    <source>
        <dbReference type="Pfam" id="PF13386"/>
    </source>
</evidence>
<comment type="caution">
    <text evidence="3">The sequence shown here is derived from an EMBL/GenBank/DDBJ whole genome shotgun (WGS) entry which is preliminary data.</text>
</comment>
<name>A0A0J8GSQ9_9ALTE</name>
<dbReference type="OrthoDB" id="5333961at2"/>
<dbReference type="AlphaFoldDB" id="A0A0J8GSQ9"/>
<dbReference type="PANTHER" id="PTHR33876">
    <property type="entry name" value="UNNAMED PRODUCT"/>
    <property type="match status" value="1"/>
</dbReference>
<feature type="transmembrane region" description="Helical" evidence="1">
    <location>
        <begin position="74"/>
        <end position="96"/>
    </location>
</feature>
<dbReference type="InterPro" id="IPR052776">
    <property type="entry name" value="Chloro_ReproSupport/MetalTrans"/>
</dbReference>
<dbReference type="RefSeq" id="WP_048695759.1">
    <property type="nucleotide sequence ID" value="NZ_KQ130514.1"/>
</dbReference>
<gene>
    <name evidence="3" type="ORF">XM47_18120</name>
</gene>
<reference evidence="3 4" key="1">
    <citation type="submission" date="2015-04" db="EMBL/GenBank/DDBJ databases">
        <title>Draft Genome Sequence of the Novel Agar-Digesting Marine Bacterium Q1.</title>
        <authorList>
            <person name="Li Y."/>
            <person name="Li D."/>
            <person name="Chen G."/>
            <person name="Du Z."/>
        </authorList>
    </citation>
    <scope>NUCLEOTIDE SEQUENCE [LARGE SCALE GENOMIC DNA]</scope>
    <source>
        <strain evidence="3 4">Q1</strain>
    </source>
</reference>